<keyword evidence="2" id="KW-0472">Membrane</keyword>
<dbReference type="AlphaFoldDB" id="A0AAE2SD13"/>
<feature type="transmembrane region" description="Helical" evidence="2">
    <location>
        <begin position="252"/>
        <end position="272"/>
    </location>
</feature>
<keyword evidence="2" id="KW-0812">Transmembrane</keyword>
<accession>A0AAE2SD13</accession>
<feature type="transmembrane region" description="Helical" evidence="2">
    <location>
        <begin position="180"/>
        <end position="202"/>
    </location>
</feature>
<keyword evidence="2" id="KW-1133">Transmembrane helix</keyword>
<feature type="region of interest" description="Disordered" evidence="1">
    <location>
        <begin position="1"/>
        <end position="20"/>
    </location>
</feature>
<dbReference type="EMBL" id="JAENIG010000007">
    <property type="protein sequence ID" value="MBK1855623.1"/>
    <property type="molecule type" value="Genomic_DNA"/>
</dbReference>
<name>A0AAE2SD13_9BACT</name>
<proteinExistence type="predicted"/>
<feature type="transmembrane region" description="Helical" evidence="2">
    <location>
        <begin position="139"/>
        <end position="160"/>
    </location>
</feature>
<evidence type="ECO:0000313" key="4">
    <source>
        <dbReference type="Proteomes" id="UP000634206"/>
    </source>
</evidence>
<sequence length="280" mass="31795">MFYQLTLDQPLASSSSGRRHYRGRNQLSEESLVWNYDAHQVAADPPYWDDMISGSIRLGVQAAKMTFKPALIVWTLMAAISILYYTVPATHFIFAGLVTAQEIMGPLFPMIGMGLSVGFLVEFVSVMSSETRQWTRENSLNAVFNFALFGLMGLSTYYRYPLQNEWFGAGNTLGVLATKVAFDQFVWTVLLANPYQCFSYLWKNQGFSFEAVRKRIFPFRTFWGTQMLPVLIANWAFWIPMAFMVYSFPPELQLPLAILAITIWVMLLKVLAASTSKGES</sequence>
<feature type="transmembrane region" description="Helical" evidence="2">
    <location>
        <begin position="107"/>
        <end position="127"/>
    </location>
</feature>
<comment type="caution">
    <text evidence="3">The sequence shown here is derived from an EMBL/GenBank/DDBJ whole genome shotgun (WGS) entry which is preliminary data.</text>
</comment>
<evidence type="ECO:0000313" key="3">
    <source>
        <dbReference type="EMBL" id="MBK1855623.1"/>
    </source>
</evidence>
<gene>
    <name evidence="3" type="ORF">JIN83_11680</name>
</gene>
<dbReference type="RefSeq" id="WP_309490237.1">
    <property type="nucleotide sequence ID" value="NZ_JAENIG010000007.1"/>
</dbReference>
<protein>
    <submittedName>
        <fullName evidence="3">Uncharacterized protein</fullName>
    </submittedName>
</protein>
<dbReference type="Proteomes" id="UP000634206">
    <property type="component" value="Unassembled WGS sequence"/>
</dbReference>
<evidence type="ECO:0000256" key="2">
    <source>
        <dbReference type="SAM" id="Phobius"/>
    </source>
</evidence>
<evidence type="ECO:0000256" key="1">
    <source>
        <dbReference type="SAM" id="MobiDB-lite"/>
    </source>
</evidence>
<organism evidence="3 4">
    <name type="scientific">Oceaniferula flava</name>
    <dbReference type="NCBI Taxonomy" id="2800421"/>
    <lineage>
        <taxon>Bacteria</taxon>
        <taxon>Pseudomonadati</taxon>
        <taxon>Verrucomicrobiota</taxon>
        <taxon>Verrucomicrobiia</taxon>
        <taxon>Verrucomicrobiales</taxon>
        <taxon>Verrucomicrobiaceae</taxon>
        <taxon>Oceaniferula</taxon>
    </lineage>
</organism>
<feature type="transmembrane region" description="Helical" evidence="2">
    <location>
        <begin position="223"/>
        <end position="246"/>
    </location>
</feature>
<feature type="transmembrane region" description="Helical" evidence="2">
    <location>
        <begin position="67"/>
        <end position="87"/>
    </location>
</feature>
<reference evidence="3" key="1">
    <citation type="submission" date="2021-01" db="EMBL/GenBank/DDBJ databases">
        <title>Modified the classification status of verrucomicrobia.</title>
        <authorList>
            <person name="Feng X."/>
        </authorList>
    </citation>
    <scope>NUCLEOTIDE SEQUENCE</scope>
    <source>
        <strain evidence="3">5K15</strain>
    </source>
</reference>
<keyword evidence="4" id="KW-1185">Reference proteome</keyword>